<gene>
    <name evidence="1" type="primary">Contig16517.g17582</name>
    <name evidence="1" type="ORF">STYLEM_18775</name>
</gene>
<keyword evidence="2" id="KW-1185">Reference proteome</keyword>
<dbReference type="Proteomes" id="UP000039865">
    <property type="component" value="Unassembled WGS sequence"/>
</dbReference>
<dbReference type="InParanoid" id="A0A078B5Y7"/>
<dbReference type="AlphaFoldDB" id="A0A078B5Y7"/>
<accession>A0A078B5Y7</accession>
<dbReference type="OMA" id="EIVNRRY"/>
<name>A0A078B5Y7_STYLE</name>
<dbReference type="OrthoDB" id="327584at2759"/>
<sequence length="644" mass="74985">MYGQPFMFTFKGQNKLGFDLAFGGYSDLDPRYGSIIATHNVRQRFKNKTTGLLEVKMAYEPLELVRCGQEYFNYENKNESAYDDVANLLCIKEKKYLSLGGAWTTNRLEEIQIVMKPCENKTSSKTICASESQILEYFSTFIEDRYFMPVQTNQQKGLVILVKKGFSNLNDDFFPFQSQNNKNFIFVDNFIQSTGNLDYHDCNCYTKIILRMDVEYEIYERKVYNFADLLSELGGIYSSLFAIGSIFVMSISQNLFYSQIIKDIYQIKESSQDFIGNFRKQTTLERKEDKNTIIDKLKNLNTLNQTQKTDASIRELHQFQDDEEEIKAQEAPSLLSRILFEIQNRLNVAFKIKNILKITLGLVTKNDLKMRKENQDFRQIYLFKKGVSKIDNEFDAISLLKLMKQVKLLSQVILNPTQRLLLGFQRKNVLDSDSSDANNSDEDDLKIINRMKSKSAFVKLMSLGKMKKKISEYLDETKGQFNEIDRRIFQGIIEKHINDATNQFNLRPNSAQLSRQPTLIKKLTQQDEIESAKEIQIQKENDFSFMTLVENELSNIDTTKLQDVSIDQIYNSNKSFIPDNQIVSSKDLAFKNQEYLSEFCIDKEEDQQDLRNFQKEENNQVQKSLVNSKQDTIKTQKSRIKIKS</sequence>
<dbReference type="EMBL" id="CCKQ01017744">
    <property type="protein sequence ID" value="CDW89641.1"/>
    <property type="molecule type" value="Genomic_DNA"/>
</dbReference>
<evidence type="ECO:0000313" key="2">
    <source>
        <dbReference type="Proteomes" id="UP000039865"/>
    </source>
</evidence>
<proteinExistence type="predicted"/>
<dbReference type="GO" id="GO:0007131">
    <property type="term" value="P:reciprocal meiotic recombination"/>
    <property type="evidence" value="ECO:0007669"/>
    <property type="project" value="TreeGrafter"/>
</dbReference>
<dbReference type="GO" id="GO:0005634">
    <property type="term" value="C:nucleus"/>
    <property type="evidence" value="ECO:0007669"/>
    <property type="project" value="TreeGrafter"/>
</dbReference>
<dbReference type="PANTHER" id="PTHR31398:SF0">
    <property type="entry name" value="MEIOTIC NUCLEAR DIVISION PROTEIN 1 HOMOLOG"/>
    <property type="match status" value="1"/>
</dbReference>
<protein>
    <submittedName>
        <fullName evidence="1">Uncharacterized protein</fullName>
    </submittedName>
</protein>
<evidence type="ECO:0000313" key="1">
    <source>
        <dbReference type="EMBL" id="CDW89641.1"/>
    </source>
</evidence>
<dbReference type="PANTHER" id="PTHR31398">
    <property type="entry name" value="MEIOTIC NUCLEAR DIVISION PROTEIN 1 HOMOLOG"/>
    <property type="match status" value="1"/>
</dbReference>
<organism evidence="1 2">
    <name type="scientific">Stylonychia lemnae</name>
    <name type="common">Ciliate</name>
    <dbReference type="NCBI Taxonomy" id="5949"/>
    <lineage>
        <taxon>Eukaryota</taxon>
        <taxon>Sar</taxon>
        <taxon>Alveolata</taxon>
        <taxon>Ciliophora</taxon>
        <taxon>Intramacronucleata</taxon>
        <taxon>Spirotrichea</taxon>
        <taxon>Stichotrichia</taxon>
        <taxon>Sporadotrichida</taxon>
        <taxon>Oxytrichidae</taxon>
        <taxon>Stylonychinae</taxon>
        <taxon>Stylonychia</taxon>
    </lineage>
</organism>
<reference evidence="1 2" key="1">
    <citation type="submission" date="2014-06" db="EMBL/GenBank/DDBJ databases">
        <authorList>
            <person name="Swart Estienne"/>
        </authorList>
    </citation>
    <scope>NUCLEOTIDE SEQUENCE [LARGE SCALE GENOMIC DNA]</scope>
    <source>
        <strain evidence="1 2">130c</strain>
    </source>
</reference>